<keyword evidence="5" id="KW-0653">Protein transport</keyword>
<feature type="transmembrane region" description="Helical" evidence="10">
    <location>
        <begin position="7"/>
        <end position="23"/>
    </location>
</feature>
<keyword evidence="2" id="KW-0813">Transport</keyword>
<keyword evidence="6 10" id="KW-1133">Transmembrane helix</keyword>
<feature type="transmembrane region" description="Helical" evidence="10">
    <location>
        <begin position="197"/>
        <end position="218"/>
    </location>
</feature>
<feature type="transmembrane region" description="Helical" evidence="10">
    <location>
        <begin position="29"/>
        <end position="48"/>
    </location>
</feature>
<evidence type="ECO:0000256" key="7">
    <source>
        <dbReference type="ARBA" id="ARBA00023136"/>
    </source>
</evidence>
<evidence type="ECO:0000256" key="3">
    <source>
        <dbReference type="ARBA" id="ARBA00022475"/>
    </source>
</evidence>
<keyword evidence="8" id="KW-0143">Chaperone</keyword>
<dbReference type="NCBIfam" id="TIGR03592">
    <property type="entry name" value="yidC_oxa1_cterm"/>
    <property type="match status" value="1"/>
</dbReference>
<keyword evidence="4 9" id="KW-0812">Transmembrane</keyword>
<dbReference type="STRING" id="1802279.A3B34_01095"/>
<evidence type="ECO:0000256" key="9">
    <source>
        <dbReference type="RuleBase" id="RU003945"/>
    </source>
</evidence>
<evidence type="ECO:0000256" key="6">
    <source>
        <dbReference type="ARBA" id="ARBA00022989"/>
    </source>
</evidence>
<dbReference type="GO" id="GO:0005886">
    <property type="term" value="C:plasma membrane"/>
    <property type="evidence" value="ECO:0007669"/>
    <property type="project" value="UniProtKB-SubCell"/>
</dbReference>
<dbReference type="PANTHER" id="PTHR12428:SF65">
    <property type="entry name" value="CYTOCHROME C OXIDASE ASSEMBLY PROTEIN COX18, MITOCHONDRIAL"/>
    <property type="match status" value="1"/>
</dbReference>
<evidence type="ECO:0000256" key="10">
    <source>
        <dbReference type="SAM" id="Phobius"/>
    </source>
</evidence>
<keyword evidence="7 10" id="KW-0472">Membrane</keyword>
<evidence type="ECO:0000259" key="11">
    <source>
        <dbReference type="Pfam" id="PF02096"/>
    </source>
</evidence>
<evidence type="ECO:0000256" key="4">
    <source>
        <dbReference type="ARBA" id="ARBA00022692"/>
    </source>
</evidence>
<protein>
    <recommendedName>
        <fullName evidence="11">Membrane insertase YidC/Oxa/ALB C-terminal domain-containing protein</fullName>
    </recommendedName>
</protein>
<evidence type="ECO:0000256" key="8">
    <source>
        <dbReference type="ARBA" id="ARBA00023186"/>
    </source>
</evidence>
<name>A0A1G2L9J3_9BACT</name>
<proteinExistence type="inferred from homology"/>
<dbReference type="InterPro" id="IPR028055">
    <property type="entry name" value="YidC/Oxa/ALB_C"/>
</dbReference>
<accession>A0A1G2L9J3</accession>
<feature type="domain" description="Membrane insertase YidC/Oxa/ALB C-terminal" evidence="11">
    <location>
        <begin position="29"/>
        <end position="232"/>
    </location>
</feature>
<evidence type="ECO:0000313" key="12">
    <source>
        <dbReference type="EMBL" id="OHA07531.1"/>
    </source>
</evidence>
<dbReference type="GO" id="GO:0015031">
    <property type="term" value="P:protein transport"/>
    <property type="evidence" value="ECO:0007669"/>
    <property type="project" value="UniProtKB-KW"/>
</dbReference>
<organism evidence="12 13">
    <name type="scientific">Candidatus Sungbacteria bacterium RIFCSPLOWO2_01_FULL_54_21</name>
    <dbReference type="NCBI Taxonomy" id="1802279"/>
    <lineage>
        <taxon>Bacteria</taxon>
        <taxon>Candidatus Sungiibacteriota</taxon>
    </lineage>
</organism>
<feature type="transmembrane region" description="Helical" evidence="10">
    <location>
        <begin position="91"/>
        <end position="114"/>
    </location>
</feature>
<evidence type="ECO:0000256" key="1">
    <source>
        <dbReference type="ARBA" id="ARBA00004651"/>
    </source>
</evidence>
<sequence>MFLYTEFLWRPLFNALVFFYTILPGQDLGVAIIALTAVIRLILTPLLIKGQRAQQRLAVVQPELSRIQEKYKGDREGQGKAMMDLYATHRINPLSGCLVLLIQLPILIAMLQVFRHGFDPASLAYLYSFVSNPGALHPISFGVLDLSQGSIYMGVAAAITQFLQTKLAAAPAGSAASSVPQAGTGDFAKALQWQTTYLFPLLILFWSYSLPSALTLYWTTLNTLGIVQEIIVGKRITLWPIWKQSPTK</sequence>
<dbReference type="PANTHER" id="PTHR12428">
    <property type="entry name" value="OXA1"/>
    <property type="match status" value="1"/>
</dbReference>
<dbReference type="GO" id="GO:0051205">
    <property type="term" value="P:protein insertion into membrane"/>
    <property type="evidence" value="ECO:0007669"/>
    <property type="project" value="TreeGrafter"/>
</dbReference>
<keyword evidence="3" id="KW-1003">Cell membrane</keyword>
<comment type="caution">
    <text evidence="12">The sequence shown here is derived from an EMBL/GenBank/DDBJ whole genome shotgun (WGS) entry which is preliminary data.</text>
</comment>
<evidence type="ECO:0000256" key="5">
    <source>
        <dbReference type="ARBA" id="ARBA00022927"/>
    </source>
</evidence>
<dbReference type="Proteomes" id="UP000176510">
    <property type="component" value="Unassembled WGS sequence"/>
</dbReference>
<gene>
    <name evidence="12" type="ORF">A3B34_01095</name>
</gene>
<dbReference type="EMBL" id="MHQR01000017">
    <property type="protein sequence ID" value="OHA07531.1"/>
    <property type="molecule type" value="Genomic_DNA"/>
</dbReference>
<dbReference type="InterPro" id="IPR047196">
    <property type="entry name" value="YidC_ALB_C"/>
</dbReference>
<reference evidence="12 13" key="1">
    <citation type="journal article" date="2016" name="Nat. Commun.">
        <title>Thousands of microbial genomes shed light on interconnected biogeochemical processes in an aquifer system.</title>
        <authorList>
            <person name="Anantharaman K."/>
            <person name="Brown C.T."/>
            <person name="Hug L.A."/>
            <person name="Sharon I."/>
            <person name="Castelle C.J."/>
            <person name="Probst A.J."/>
            <person name="Thomas B.C."/>
            <person name="Singh A."/>
            <person name="Wilkins M.J."/>
            <person name="Karaoz U."/>
            <person name="Brodie E.L."/>
            <person name="Williams K.H."/>
            <person name="Hubbard S.S."/>
            <person name="Banfield J.F."/>
        </authorList>
    </citation>
    <scope>NUCLEOTIDE SEQUENCE [LARGE SCALE GENOMIC DNA]</scope>
</reference>
<evidence type="ECO:0000313" key="13">
    <source>
        <dbReference type="Proteomes" id="UP000176510"/>
    </source>
</evidence>
<dbReference type="CDD" id="cd20070">
    <property type="entry name" value="5TM_YidC_Alb3"/>
    <property type="match status" value="1"/>
</dbReference>
<dbReference type="InterPro" id="IPR001708">
    <property type="entry name" value="YidC/ALB3/OXA1/COX18"/>
</dbReference>
<dbReference type="GO" id="GO:0032977">
    <property type="term" value="F:membrane insertase activity"/>
    <property type="evidence" value="ECO:0007669"/>
    <property type="project" value="InterPro"/>
</dbReference>
<comment type="similarity">
    <text evidence="9">Belongs to the OXA1/ALB3/YidC family.</text>
</comment>
<evidence type="ECO:0000256" key="2">
    <source>
        <dbReference type="ARBA" id="ARBA00022448"/>
    </source>
</evidence>
<dbReference type="AlphaFoldDB" id="A0A1G2L9J3"/>
<comment type="subcellular location">
    <subcellularLocation>
        <location evidence="1">Cell membrane</location>
        <topology evidence="1">Multi-pass membrane protein</topology>
    </subcellularLocation>
    <subcellularLocation>
        <location evidence="9">Membrane</location>
        <topology evidence="9">Multi-pass membrane protein</topology>
    </subcellularLocation>
</comment>
<dbReference type="Pfam" id="PF02096">
    <property type="entry name" value="60KD_IMP"/>
    <property type="match status" value="1"/>
</dbReference>